<dbReference type="eggNOG" id="KOG1587">
    <property type="taxonomic scope" value="Eukaryota"/>
</dbReference>
<dbReference type="Pfam" id="PF00400">
    <property type="entry name" value="WD40"/>
    <property type="match status" value="3"/>
</dbReference>
<feature type="region of interest" description="Disordered" evidence="6">
    <location>
        <begin position="167"/>
        <end position="187"/>
    </location>
</feature>
<dbReference type="AlphaFoldDB" id="C1FJI5"/>
<proteinExistence type="predicted"/>
<dbReference type="GO" id="GO:0005868">
    <property type="term" value="C:cytoplasmic dynein complex"/>
    <property type="evidence" value="ECO:0007669"/>
    <property type="project" value="TreeGrafter"/>
</dbReference>
<dbReference type="PROSITE" id="PS00678">
    <property type="entry name" value="WD_REPEATS_1"/>
    <property type="match status" value="1"/>
</dbReference>
<organism evidence="7 8">
    <name type="scientific">Micromonas commoda (strain RCC299 / NOUM17 / CCMP2709)</name>
    <name type="common">Picoplanktonic green alga</name>
    <dbReference type="NCBI Taxonomy" id="296587"/>
    <lineage>
        <taxon>Eukaryota</taxon>
        <taxon>Viridiplantae</taxon>
        <taxon>Chlorophyta</taxon>
        <taxon>Mamiellophyceae</taxon>
        <taxon>Mamiellales</taxon>
        <taxon>Mamiellaceae</taxon>
        <taxon>Micromonas</taxon>
    </lineage>
</organism>
<keyword evidence="4" id="KW-0677">Repeat</keyword>
<gene>
    <name evidence="7" type="ORF">MICPUN_103373</name>
</gene>
<dbReference type="GeneID" id="8247981"/>
<dbReference type="STRING" id="296587.C1FJI5"/>
<dbReference type="InterPro" id="IPR015943">
    <property type="entry name" value="WD40/YVTN_repeat-like_dom_sf"/>
</dbReference>
<evidence type="ECO:0000313" key="8">
    <source>
        <dbReference type="Proteomes" id="UP000002009"/>
    </source>
</evidence>
<feature type="repeat" description="WD" evidence="5">
    <location>
        <begin position="120"/>
        <end position="154"/>
    </location>
</feature>
<dbReference type="OMA" id="SYVCAWN"/>
<dbReference type="GO" id="GO:0097014">
    <property type="term" value="C:ciliary plasm"/>
    <property type="evidence" value="ECO:0007669"/>
    <property type="project" value="TreeGrafter"/>
</dbReference>
<dbReference type="Gene3D" id="2.130.10.10">
    <property type="entry name" value="YVTN repeat-like/Quinoprotein amine dehydrogenase"/>
    <property type="match status" value="2"/>
</dbReference>
<evidence type="ECO:0000256" key="4">
    <source>
        <dbReference type="ARBA" id="ARBA00022737"/>
    </source>
</evidence>
<dbReference type="KEGG" id="mis:MICPUN_103373"/>
<evidence type="ECO:0000256" key="5">
    <source>
        <dbReference type="PROSITE-ProRule" id="PRU00221"/>
    </source>
</evidence>
<dbReference type="SMART" id="SM00320">
    <property type="entry name" value="WD40"/>
    <property type="match status" value="5"/>
</dbReference>
<accession>C1FJI5</accession>
<dbReference type="PANTHER" id="PTHR12442:SF26">
    <property type="entry name" value="CYTOPLASMIC DYNEIN 2 INTERMEDIATE CHAIN 2"/>
    <property type="match status" value="1"/>
</dbReference>
<evidence type="ECO:0000313" key="7">
    <source>
        <dbReference type="EMBL" id="ACO70353.1"/>
    </source>
</evidence>
<dbReference type="Proteomes" id="UP000002009">
    <property type="component" value="Chromosome 12"/>
</dbReference>
<dbReference type="InterPro" id="IPR050687">
    <property type="entry name" value="Dynein_IC"/>
</dbReference>
<reference evidence="7 8" key="1">
    <citation type="journal article" date="2009" name="Science">
        <title>Green evolution and dynamic adaptations revealed by genomes of the marine picoeukaryotes Micromonas.</title>
        <authorList>
            <person name="Worden A.Z."/>
            <person name="Lee J.H."/>
            <person name="Mock T."/>
            <person name="Rouze P."/>
            <person name="Simmons M.P."/>
            <person name="Aerts A.L."/>
            <person name="Allen A.E."/>
            <person name="Cuvelier M.L."/>
            <person name="Derelle E."/>
            <person name="Everett M.V."/>
            <person name="Foulon E."/>
            <person name="Grimwood J."/>
            <person name="Gundlach H."/>
            <person name="Henrissat B."/>
            <person name="Napoli C."/>
            <person name="McDonald S.M."/>
            <person name="Parker M.S."/>
            <person name="Rombauts S."/>
            <person name="Salamov A."/>
            <person name="Von Dassow P."/>
            <person name="Badger J.H."/>
            <person name="Coutinho P.M."/>
            <person name="Demir E."/>
            <person name="Dubchak I."/>
            <person name="Gentemann C."/>
            <person name="Eikrem W."/>
            <person name="Gready J.E."/>
            <person name="John U."/>
            <person name="Lanier W."/>
            <person name="Lindquist E.A."/>
            <person name="Lucas S."/>
            <person name="Mayer K.F."/>
            <person name="Moreau H."/>
            <person name="Not F."/>
            <person name="Otillar R."/>
            <person name="Panaud O."/>
            <person name="Pangilinan J."/>
            <person name="Paulsen I."/>
            <person name="Piegu B."/>
            <person name="Poliakov A."/>
            <person name="Robbens S."/>
            <person name="Schmutz J."/>
            <person name="Toulza E."/>
            <person name="Wyss T."/>
            <person name="Zelensky A."/>
            <person name="Zhou K."/>
            <person name="Armbrust E.V."/>
            <person name="Bhattacharya D."/>
            <person name="Goodenough U.W."/>
            <person name="Van de Peer Y."/>
            <person name="Grigoriev I.V."/>
        </authorList>
    </citation>
    <scope>NUCLEOTIDE SEQUENCE [LARGE SCALE GENOMIC DNA]</scope>
    <source>
        <strain evidence="8">RCC299 / NOUM17</strain>
    </source>
</reference>
<dbReference type="InterPro" id="IPR019775">
    <property type="entry name" value="WD40_repeat_CS"/>
</dbReference>
<protein>
    <submittedName>
        <fullName evidence="7">Uncharacterized protein</fullName>
    </submittedName>
</protein>
<dbReference type="PANTHER" id="PTHR12442">
    <property type="entry name" value="DYNEIN INTERMEDIATE CHAIN"/>
    <property type="match status" value="1"/>
</dbReference>
<evidence type="ECO:0000256" key="1">
    <source>
        <dbReference type="ARBA" id="ARBA00004496"/>
    </source>
</evidence>
<dbReference type="OrthoDB" id="445052at2759"/>
<keyword evidence="8" id="KW-1185">Reference proteome</keyword>
<keyword evidence="2" id="KW-0963">Cytoplasm</keyword>
<name>C1FJI5_MICCC</name>
<comment type="subcellular location">
    <subcellularLocation>
        <location evidence="1">Cytoplasm</location>
    </subcellularLocation>
</comment>
<dbReference type="RefSeq" id="XP_002509095.1">
    <property type="nucleotide sequence ID" value="XM_002509049.1"/>
</dbReference>
<dbReference type="GO" id="GO:0045503">
    <property type="term" value="F:dynein light chain binding"/>
    <property type="evidence" value="ECO:0007669"/>
    <property type="project" value="TreeGrafter"/>
</dbReference>
<sequence length="524" mass="54258">MVAALEENERSATFGWDLSSAADATGLDDPAACSIAPMHSLSPHHPDAFVGRERRDGGAEDGGFPWADLRPTGVSWNASGYSLAVSYGRFDVTGWCDSPGALCVWNLRRADVDPGRPHVVMETSSCLQCVAFHPQKPNVVAAGSLDGEVMVWDLAIDTDAAGVPAKGVPTGGADGVPRSGGGKGSAVGDALVGKSEVSDASHREPVTCVGWMRNPEAVTTVTTAGVGGGHDDGTYELVSAGSDGRVLVWDLSDVSQGPVYGYELAAVNEASGAMTTWGASCAAFSEPFRSRFGAAGVGSRSNGATTTHVEPGSFYAGSDGGPVFRCALRHSRVTRREFRDRLKDSGVAPPMYSPIKQTHDGHVGATHAVCVNPHDQRVFATCGGDGALRVYTRYVRSGVVTATSAPGALFAAGWSPTRPALIACGGVGGRVCLYDLTATGGEDVQPTEQFRACDAGTDVQAIAFNPALPEYLATADARFVRVWELGAGLTTERAGERRVIDAIAGAETAAEAAAALDAAKASRR</sequence>
<dbReference type="InterPro" id="IPR036322">
    <property type="entry name" value="WD40_repeat_dom_sf"/>
</dbReference>
<feature type="compositionally biased region" description="Gly residues" evidence="6">
    <location>
        <begin position="169"/>
        <end position="185"/>
    </location>
</feature>
<dbReference type="SUPFAM" id="SSF50978">
    <property type="entry name" value="WD40 repeat-like"/>
    <property type="match status" value="1"/>
</dbReference>
<dbReference type="InterPro" id="IPR001680">
    <property type="entry name" value="WD40_rpt"/>
</dbReference>
<dbReference type="GO" id="GO:0045504">
    <property type="term" value="F:dynein heavy chain binding"/>
    <property type="evidence" value="ECO:0007669"/>
    <property type="project" value="TreeGrafter"/>
</dbReference>
<dbReference type="InParanoid" id="C1FJI5"/>
<dbReference type="GO" id="GO:0042073">
    <property type="term" value="P:intraciliary transport"/>
    <property type="evidence" value="ECO:0007669"/>
    <property type="project" value="TreeGrafter"/>
</dbReference>
<evidence type="ECO:0000256" key="2">
    <source>
        <dbReference type="ARBA" id="ARBA00022490"/>
    </source>
</evidence>
<evidence type="ECO:0000256" key="3">
    <source>
        <dbReference type="ARBA" id="ARBA00022574"/>
    </source>
</evidence>
<dbReference type="PROSITE" id="PS50082">
    <property type="entry name" value="WD_REPEATS_2"/>
    <property type="match status" value="1"/>
</dbReference>
<evidence type="ECO:0000256" key="6">
    <source>
        <dbReference type="SAM" id="MobiDB-lite"/>
    </source>
</evidence>
<dbReference type="EMBL" id="CP001577">
    <property type="protein sequence ID" value="ACO70353.1"/>
    <property type="molecule type" value="Genomic_DNA"/>
</dbReference>
<keyword evidence="3 5" id="KW-0853">WD repeat</keyword>